<evidence type="ECO:0000256" key="6">
    <source>
        <dbReference type="ARBA" id="ARBA00022833"/>
    </source>
</evidence>
<evidence type="ECO:0000256" key="1">
    <source>
        <dbReference type="ARBA" id="ARBA00010669"/>
    </source>
</evidence>
<evidence type="ECO:0000256" key="4">
    <source>
        <dbReference type="ARBA" id="ARBA00022723"/>
    </source>
</evidence>
<comment type="subunit">
    <text evidence="2 8">Homodimer.</text>
</comment>
<evidence type="ECO:0000313" key="10">
    <source>
        <dbReference type="EMBL" id="GAX61449.1"/>
    </source>
</evidence>
<dbReference type="RefSeq" id="WP_096894840.1">
    <property type="nucleotide sequence ID" value="NZ_BAOS01000022.1"/>
</dbReference>
<dbReference type="InterPro" id="IPR016192">
    <property type="entry name" value="APOBEC/CMP_deaminase_Zn-bd"/>
</dbReference>
<comment type="catalytic activity">
    <reaction evidence="7 8">
        <text>adenosine(34) in tRNA + H2O + H(+) = inosine(34) in tRNA + NH4(+)</text>
        <dbReference type="Rhea" id="RHEA:43168"/>
        <dbReference type="Rhea" id="RHEA-COMP:10373"/>
        <dbReference type="Rhea" id="RHEA-COMP:10374"/>
        <dbReference type="ChEBI" id="CHEBI:15377"/>
        <dbReference type="ChEBI" id="CHEBI:15378"/>
        <dbReference type="ChEBI" id="CHEBI:28938"/>
        <dbReference type="ChEBI" id="CHEBI:74411"/>
        <dbReference type="ChEBI" id="CHEBI:82852"/>
        <dbReference type="EC" id="3.5.4.33"/>
    </reaction>
</comment>
<comment type="similarity">
    <text evidence="1">Belongs to the cytidine and deoxycytidylate deaminase family. ADAT2 subfamily.</text>
</comment>
<gene>
    <name evidence="8" type="primary">tadA</name>
    <name evidence="10" type="ORF">SCALIN_C22_0162</name>
</gene>
<keyword evidence="3 8" id="KW-0819">tRNA processing</keyword>
<keyword evidence="11" id="KW-1185">Reference proteome</keyword>
<dbReference type="HAMAP" id="MF_00972">
    <property type="entry name" value="tRNA_aden_deaminase"/>
    <property type="match status" value="1"/>
</dbReference>
<comment type="caution">
    <text evidence="10">The sequence shown here is derived from an EMBL/GenBank/DDBJ whole genome shotgun (WGS) entry which is preliminary data.</text>
</comment>
<dbReference type="PROSITE" id="PS00903">
    <property type="entry name" value="CYT_DCMP_DEAMINASES_1"/>
    <property type="match status" value="1"/>
</dbReference>
<protein>
    <recommendedName>
        <fullName evidence="8">tRNA-specific adenosine deaminase</fullName>
        <ecNumber evidence="8">3.5.4.33</ecNumber>
    </recommendedName>
</protein>
<feature type="domain" description="CMP/dCMP-type deaminase" evidence="9">
    <location>
        <begin position="6"/>
        <end position="117"/>
    </location>
</feature>
<evidence type="ECO:0000256" key="5">
    <source>
        <dbReference type="ARBA" id="ARBA00022801"/>
    </source>
</evidence>
<dbReference type="GO" id="GO:0008270">
    <property type="term" value="F:zinc ion binding"/>
    <property type="evidence" value="ECO:0007669"/>
    <property type="project" value="UniProtKB-UniRule"/>
</dbReference>
<evidence type="ECO:0000313" key="11">
    <source>
        <dbReference type="Proteomes" id="UP000218542"/>
    </source>
</evidence>
<evidence type="ECO:0000256" key="2">
    <source>
        <dbReference type="ARBA" id="ARBA00011738"/>
    </source>
</evidence>
<comment type="cofactor">
    <cofactor evidence="8">
        <name>Zn(2+)</name>
        <dbReference type="ChEBI" id="CHEBI:29105"/>
    </cofactor>
    <text evidence="8">Binds 1 zinc ion per subunit.</text>
</comment>
<evidence type="ECO:0000256" key="8">
    <source>
        <dbReference type="HAMAP-Rule" id="MF_00972"/>
    </source>
</evidence>
<dbReference type="GO" id="GO:0002100">
    <property type="term" value="P:tRNA wobble adenosine to inosine editing"/>
    <property type="evidence" value="ECO:0007669"/>
    <property type="project" value="UniProtKB-UniRule"/>
</dbReference>
<dbReference type="SUPFAM" id="SSF53927">
    <property type="entry name" value="Cytidine deaminase-like"/>
    <property type="match status" value="1"/>
</dbReference>
<dbReference type="InterPro" id="IPR028883">
    <property type="entry name" value="tRNA_aden_deaminase"/>
</dbReference>
<dbReference type="PROSITE" id="PS51747">
    <property type="entry name" value="CYT_DCMP_DEAMINASES_2"/>
    <property type="match status" value="1"/>
</dbReference>
<organism evidence="10 11">
    <name type="scientific">Candidatus Scalindua japonica</name>
    <dbReference type="NCBI Taxonomy" id="1284222"/>
    <lineage>
        <taxon>Bacteria</taxon>
        <taxon>Pseudomonadati</taxon>
        <taxon>Planctomycetota</taxon>
        <taxon>Candidatus Brocadiia</taxon>
        <taxon>Candidatus Brocadiales</taxon>
        <taxon>Candidatus Scalinduaceae</taxon>
        <taxon>Candidatus Scalindua</taxon>
    </lineage>
</organism>
<keyword evidence="6 8" id="KW-0862">Zinc</keyword>
<feature type="binding site" evidence="8">
    <location>
        <position position="57"/>
    </location>
    <ligand>
        <name>Zn(2+)</name>
        <dbReference type="ChEBI" id="CHEBI:29105"/>
        <note>catalytic</note>
    </ligand>
</feature>
<dbReference type="OrthoDB" id="9802676at2"/>
<evidence type="ECO:0000256" key="3">
    <source>
        <dbReference type="ARBA" id="ARBA00022694"/>
    </source>
</evidence>
<dbReference type="PANTHER" id="PTHR11079:SF202">
    <property type="entry name" value="TRNA-SPECIFIC ADENOSINE DEAMINASE"/>
    <property type="match status" value="1"/>
</dbReference>
<dbReference type="Proteomes" id="UP000218542">
    <property type="component" value="Unassembled WGS sequence"/>
</dbReference>
<dbReference type="Pfam" id="PF14437">
    <property type="entry name" value="MafB19-deam"/>
    <property type="match status" value="1"/>
</dbReference>
<dbReference type="PANTHER" id="PTHR11079">
    <property type="entry name" value="CYTOSINE DEAMINASE FAMILY MEMBER"/>
    <property type="match status" value="1"/>
</dbReference>
<proteinExistence type="inferred from homology"/>
<dbReference type="InterPro" id="IPR016193">
    <property type="entry name" value="Cytidine_deaminase-like"/>
</dbReference>
<evidence type="ECO:0000259" key="9">
    <source>
        <dbReference type="PROSITE" id="PS51747"/>
    </source>
</evidence>
<feature type="active site" description="Proton donor" evidence="8">
    <location>
        <position position="59"/>
    </location>
</feature>
<evidence type="ECO:0000256" key="7">
    <source>
        <dbReference type="ARBA" id="ARBA00048045"/>
    </source>
</evidence>
<dbReference type="EC" id="3.5.4.33" evidence="8"/>
<dbReference type="EMBL" id="BAOS01000022">
    <property type="protein sequence ID" value="GAX61449.1"/>
    <property type="molecule type" value="Genomic_DNA"/>
</dbReference>
<keyword evidence="4 8" id="KW-0479">Metal-binding</keyword>
<dbReference type="InterPro" id="IPR058535">
    <property type="entry name" value="MafB19-deam"/>
</dbReference>
<dbReference type="GO" id="GO:0052717">
    <property type="term" value="F:tRNA-specific adenosine-34 deaminase activity"/>
    <property type="evidence" value="ECO:0007669"/>
    <property type="project" value="UniProtKB-UniRule"/>
</dbReference>
<dbReference type="NCBIfam" id="NF008113">
    <property type="entry name" value="PRK10860.1"/>
    <property type="match status" value="1"/>
</dbReference>
<feature type="binding site" evidence="8">
    <location>
        <position position="90"/>
    </location>
    <ligand>
        <name>Zn(2+)</name>
        <dbReference type="ChEBI" id="CHEBI:29105"/>
        <note>catalytic</note>
    </ligand>
</feature>
<feature type="binding site" evidence="8">
    <location>
        <position position="87"/>
    </location>
    <ligand>
        <name>Zn(2+)</name>
        <dbReference type="ChEBI" id="CHEBI:29105"/>
        <note>catalytic</note>
    </ligand>
</feature>
<dbReference type="FunFam" id="3.40.140.10:FF:000005">
    <property type="entry name" value="tRNA-specific adenosine deaminase"/>
    <property type="match status" value="1"/>
</dbReference>
<dbReference type="InterPro" id="IPR002125">
    <property type="entry name" value="CMP_dCMP_dom"/>
</dbReference>
<dbReference type="AlphaFoldDB" id="A0A286TZW8"/>
<keyword evidence="5 8" id="KW-0378">Hydrolase</keyword>
<reference evidence="11" key="1">
    <citation type="journal article" date="2017" name="Environ. Microbiol. Rep.">
        <title>Genetic Diversity of Marine Anaerobic Ammonium-Oxidizing Bacteria as Revealed by Genomic and Proteomic Analyses of 'Candidatus Scalindua japonica'.</title>
        <authorList>
            <person name="Oshiki M."/>
            <person name="Mizuto K."/>
            <person name="Kimura Z."/>
            <person name="Kindaichi T."/>
            <person name="Satoh H."/>
            <person name="Okabe S."/>
        </authorList>
    </citation>
    <scope>NUCLEOTIDE SEQUENCE [LARGE SCALE GENOMIC DNA]</scope>
    <source>
        <strain evidence="11">husup-a2</strain>
    </source>
</reference>
<sequence>MLTEYRSHEFYMRQAITEANKALEKDEVPVGVVIVHGNSIIAKAHNQREMLLDPTAHAEMIAITQASASLQNWRLSDTTVYVTLEPCAMCAGALVQARVKNLVYGAKDKKQGACESTVNLVNDPRFNHRVNVISGVLEDECSLLLKRFFLEKRRGD</sequence>
<dbReference type="Gene3D" id="3.40.140.10">
    <property type="entry name" value="Cytidine Deaminase, domain 2"/>
    <property type="match status" value="1"/>
</dbReference>
<accession>A0A286TZW8</accession>
<comment type="function">
    <text evidence="8">Catalyzes the deamination of adenosine to inosine at the wobble position 34 of tRNA(Arg2).</text>
</comment>
<name>A0A286TZW8_9BACT</name>
<dbReference type="CDD" id="cd01285">
    <property type="entry name" value="nucleoside_deaminase"/>
    <property type="match status" value="1"/>
</dbReference>